<organism evidence="2 3">
    <name type="scientific">Rhizopus stolonifer</name>
    <name type="common">Rhizopus nigricans</name>
    <dbReference type="NCBI Taxonomy" id="4846"/>
    <lineage>
        <taxon>Eukaryota</taxon>
        <taxon>Fungi</taxon>
        <taxon>Fungi incertae sedis</taxon>
        <taxon>Mucoromycota</taxon>
        <taxon>Mucoromycotina</taxon>
        <taxon>Mucoromycetes</taxon>
        <taxon>Mucorales</taxon>
        <taxon>Mucorineae</taxon>
        <taxon>Rhizopodaceae</taxon>
        <taxon>Rhizopus</taxon>
    </lineage>
</organism>
<protein>
    <recommendedName>
        <fullName evidence="4">DUF1772 domain-containing protein</fullName>
    </recommendedName>
</protein>
<evidence type="ECO:0008006" key="4">
    <source>
        <dbReference type="Google" id="ProtNLM"/>
    </source>
</evidence>
<feature type="transmembrane region" description="Helical" evidence="1">
    <location>
        <begin position="129"/>
        <end position="149"/>
    </location>
</feature>
<evidence type="ECO:0000313" key="2">
    <source>
        <dbReference type="EMBL" id="RCI06299.1"/>
    </source>
</evidence>
<dbReference type="PANTHER" id="PTHR36535:SF1">
    <property type="entry name" value="DUF1772 DOMAIN-CONTAINING PROTEIN"/>
    <property type="match status" value="1"/>
</dbReference>
<dbReference type="Pfam" id="PF08592">
    <property type="entry name" value="Anthrone_oxy"/>
    <property type="match status" value="1"/>
</dbReference>
<comment type="caution">
    <text evidence="2">The sequence shown here is derived from an EMBL/GenBank/DDBJ whole genome shotgun (WGS) entry which is preliminary data.</text>
</comment>
<sequence length="150" mass="16588">MSTSLYSLIYVPRSIALLSSGLFAGASISINYTNVPAIKASKDPLPVFVKTYKQGAKQAITEILVSTAAGAACYYYTHDKRFVYASIASFFSAPFTAFAIAPVNNQLFALEKQGDNYDRKKVYELVKKWNKLHAVRTCASIIAFLIHVLY</sequence>
<keyword evidence="1" id="KW-0812">Transmembrane</keyword>
<feature type="transmembrane region" description="Helical" evidence="1">
    <location>
        <begin position="83"/>
        <end position="103"/>
    </location>
</feature>
<evidence type="ECO:0000313" key="3">
    <source>
        <dbReference type="Proteomes" id="UP000253551"/>
    </source>
</evidence>
<reference evidence="2 3" key="1">
    <citation type="journal article" date="2018" name="G3 (Bethesda)">
        <title>Phylogenetic and Phylogenomic Definition of Rhizopus Species.</title>
        <authorList>
            <person name="Gryganskyi A.P."/>
            <person name="Golan J."/>
            <person name="Dolatabadi S."/>
            <person name="Mondo S."/>
            <person name="Robb S."/>
            <person name="Idnurm A."/>
            <person name="Muszewska A."/>
            <person name="Steczkiewicz K."/>
            <person name="Masonjones S."/>
            <person name="Liao H.L."/>
            <person name="Gajdeczka M.T."/>
            <person name="Anike F."/>
            <person name="Vuek A."/>
            <person name="Anishchenko I.M."/>
            <person name="Voigt K."/>
            <person name="de Hoog G.S."/>
            <person name="Smith M.E."/>
            <person name="Heitman J."/>
            <person name="Vilgalys R."/>
            <person name="Stajich J.E."/>
        </authorList>
    </citation>
    <scope>NUCLEOTIDE SEQUENCE [LARGE SCALE GENOMIC DNA]</scope>
    <source>
        <strain evidence="2 3">LSU 92-RS-03</strain>
    </source>
</reference>
<accession>A0A367KVR2</accession>
<dbReference type="EMBL" id="PJQM01000184">
    <property type="protein sequence ID" value="RCI06299.1"/>
    <property type="molecule type" value="Genomic_DNA"/>
</dbReference>
<keyword evidence="1" id="KW-0472">Membrane</keyword>
<feature type="transmembrane region" description="Helical" evidence="1">
    <location>
        <begin position="15"/>
        <end position="38"/>
    </location>
</feature>
<dbReference type="PANTHER" id="PTHR36535">
    <property type="entry name" value="YALI0E30327P"/>
    <property type="match status" value="1"/>
</dbReference>
<evidence type="ECO:0000256" key="1">
    <source>
        <dbReference type="SAM" id="Phobius"/>
    </source>
</evidence>
<dbReference type="InterPro" id="IPR013901">
    <property type="entry name" value="Anthrone_oxy"/>
</dbReference>
<dbReference type="AlphaFoldDB" id="A0A367KVR2"/>
<keyword evidence="1" id="KW-1133">Transmembrane helix</keyword>
<name>A0A367KVR2_RHIST</name>
<gene>
    <name evidence="2" type="ORF">CU098_013293</name>
</gene>
<dbReference type="Proteomes" id="UP000253551">
    <property type="component" value="Unassembled WGS sequence"/>
</dbReference>
<proteinExistence type="predicted"/>
<dbReference type="OrthoDB" id="5954308at2759"/>
<keyword evidence="3" id="KW-1185">Reference proteome</keyword>